<dbReference type="Pfam" id="PF00067">
    <property type="entry name" value="p450"/>
    <property type="match status" value="1"/>
</dbReference>
<comment type="similarity">
    <text evidence="2 9">Belongs to the cytochrome P450 family.</text>
</comment>
<keyword evidence="6 8" id="KW-0408">Iron</keyword>
<evidence type="ECO:0000256" key="3">
    <source>
        <dbReference type="ARBA" id="ARBA00022617"/>
    </source>
</evidence>
<dbReference type="OrthoDB" id="2789670at2759"/>
<accession>A0A2C5Y327</accession>
<evidence type="ECO:0000256" key="7">
    <source>
        <dbReference type="ARBA" id="ARBA00023033"/>
    </source>
</evidence>
<evidence type="ECO:0008006" key="12">
    <source>
        <dbReference type="Google" id="ProtNLM"/>
    </source>
</evidence>
<dbReference type="InterPro" id="IPR050364">
    <property type="entry name" value="Cytochrome_P450_fung"/>
</dbReference>
<sequence>MDLAPKDVPPFKHWLKHKDSFGLVSSVKVMGQTIIICHDREAANQLLNKNSAQTSGRPKMGYAQKLCGFGNITTVQQYDKVHRHHRKIMNQQLGTRVLVAQFNGVQELEARRLLLRILRAQNEWTQHVHTMVAAIMLTMTYGYSIAPYKVDRLVEKVEQSVDDFMTAFLPMSWPTDFIPTLEHLPEGFPGTGFRERARQYAKNINEVADTTYAFVKQQMKNRSNRPSFVSKLLQENGDEADEDLIKWVAATLYGGGSDTTVTSVCGFIHAMINFPEVQQKAQAEIDAIVGPERFPRLQDRDKMPYIEALVKEVYRWSPVAPMGIPHSLEQDVVFGDYLLPKGAHILPAMWWFCNDGAVYTDPESFCPERYMEPRNEPDPLDFVFGYGRRTCPGRYFAEAGVWIAVTSLLTVFRIAKAVDAQGREIEAKLERSTSLTGKLKIFACRFVPRSARHEEMICAVETEHPWEESDGGLLNWAED</sequence>
<reference evidence="10 11" key="1">
    <citation type="submission" date="2017-06" db="EMBL/GenBank/DDBJ databases">
        <title>Ant-infecting Ophiocordyceps genomes reveal a high diversity of potential behavioral manipulation genes and a possible major role for enterotoxins.</title>
        <authorList>
            <person name="De Bekker C."/>
            <person name="Evans H.C."/>
            <person name="Brachmann A."/>
            <person name="Hughes D.P."/>
        </authorList>
    </citation>
    <scope>NUCLEOTIDE SEQUENCE [LARGE SCALE GENOMIC DNA]</scope>
    <source>
        <strain evidence="10 11">1348a</strain>
    </source>
</reference>
<evidence type="ECO:0000256" key="5">
    <source>
        <dbReference type="ARBA" id="ARBA00023002"/>
    </source>
</evidence>
<keyword evidence="3 8" id="KW-0349">Heme</keyword>
<keyword evidence="7 9" id="KW-0503">Monooxygenase</keyword>
<gene>
    <name evidence="10" type="ORF">CDD82_6469</name>
</gene>
<proteinExistence type="inferred from homology"/>
<dbReference type="Proteomes" id="UP000224854">
    <property type="component" value="Unassembled WGS sequence"/>
</dbReference>
<dbReference type="InterPro" id="IPR036396">
    <property type="entry name" value="Cyt_P450_sf"/>
</dbReference>
<dbReference type="PRINTS" id="PR00385">
    <property type="entry name" value="P450"/>
</dbReference>
<evidence type="ECO:0000256" key="6">
    <source>
        <dbReference type="ARBA" id="ARBA00023004"/>
    </source>
</evidence>
<evidence type="ECO:0000313" key="10">
    <source>
        <dbReference type="EMBL" id="PHH82289.1"/>
    </source>
</evidence>
<comment type="caution">
    <text evidence="10">The sequence shown here is derived from an EMBL/GenBank/DDBJ whole genome shotgun (WGS) entry which is preliminary data.</text>
</comment>
<dbReference type="EMBL" id="NJEU01000067">
    <property type="protein sequence ID" value="PHH82289.1"/>
    <property type="molecule type" value="Genomic_DNA"/>
</dbReference>
<evidence type="ECO:0000256" key="8">
    <source>
        <dbReference type="PIRSR" id="PIRSR602401-1"/>
    </source>
</evidence>
<dbReference type="GO" id="GO:0020037">
    <property type="term" value="F:heme binding"/>
    <property type="evidence" value="ECO:0007669"/>
    <property type="project" value="InterPro"/>
</dbReference>
<dbReference type="PROSITE" id="PS00086">
    <property type="entry name" value="CYTOCHROME_P450"/>
    <property type="match status" value="1"/>
</dbReference>
<dbReference type="Gene3D" id="1.10.630.10">
    <property type="entry name" value="Cytochrome P450"/>
    <property type="match status" value="1"/>
</dbReference>
<dbReference type="AlphaFoldDB" id="A0A2C5Y327"/>
<evidence type="ECO:0000313" key="11">
    <source>
        <dbReference type="Proteomes" id="UP000224854"/>
    </source>
</evidence>
<name>A0A2C5Y327_9HYPO</name>
<dbReference type="GO" id="GO:0016705">
    <property type="term" value="F:oxidoreductase activity, acting on paired donors, with incorporation or reduction of molecular oxygen"/>
    <property type="evidence" value="ECO:0007669"/>
    <property type="project" value="InterPro"/>
</dbReference>
<evidence type="ECO:0000256" key="9">
    <source>
        <dbReference type="RuleBase" id="RU000461"/>
    </source>
</evidence>
<comment type="cofactor">
    <cofactor evidence="1 8">
        <name>heme</name>
        <dbReference type="ChEBI" id="CHEBI:30413"/>
    </cofactor>
</comment>
<dbReference type="InterPro" id="IPR017972">
    <property type="entry name" value="Cyt_P450_CS"/>
</dbReference>
<dbReference type="InterPro" id="IPR002401">
    <property type="entry name" value="Cyt_P450_E_grp-I"/>
</dbReference>
<dbReference type="PRINTS" id="PR00463">
    <property type="entry name" value="EP450I"/>
</dbReference>
<dbReference type="GO" id="GO:0004497">
    <property type="term" value="F:monooxygenase activity"/>
    <property type="evidence" value="ECO:0007669"/>
    <property type="project" value="UniProtKB-KW"/>
</dbReference>
<keyword evidence="4 8" id="KW-0479">Metal-binding</keyword>
<keyword evidence="11" id="KW-1185">Reference proteome</keyword>
<evidence type="ECO:0000256" key="2">
    <source>
        <dbReference type="ARBA" id="ARBA00010617"/>
    </source>
</evidence>
<dbReference type="CDD" id="cd11065">
    <property type="entry name" value="CYP64-like"/>
    <property type="match status" value="1"/>
</dbReference>
<evidence type="ECO:0000256" key="1">
    <source>
        <dbReference type="ARBA" id="ARBA00001971"/>
    </source>
</evidence>
<dbReference type="PANTHER" id="PTHR46300">
    <property type="entry name" value="P450, PUTATIVE (EUROFUNG)-RELATED-RELATED"/>
    <property type="match status" value="1"/>
</dbReference>
<dbReference type="InterPro" id="IPR001128">
    <property type="entry name" value="Cyt_P450"/>
</dbReference>
<protein>
    <recommendedName>
        <fullName evidence="12">Cytochrome P450</fullName>
    </recommendedName>
</protein>
<organism evidence="10 11">
    <name type="scientific">Ophiocordyceps australis</name>
    <dbReference type="NCBI Taxonomy" id="1399860"/>
    <lineage>
        <taxon>Eukaryota</taxon>
        <taxon>Fungi</taxon>
        <taxon>Dikarya</taxon>
        <taxon>Ascomycota</taxon>
        <taxon>Pezizomycotina</taxon>
        <taxon>Sordariomycetes</taxon>
        <taxon>Hypocreomycetidae</taxon>
        <taxon>Hypocreales</taxon>
        <taxon>Ophiocordycipitaceae</taxon>
        <taxon>Ophiocordyceps</taxon>
    </lineage>
</organism>
<keyword evidence="5 9" id="KW-0560">Oxidoreductase</keyword>
<evidence type="ECO:0000256" key="4">
    <source>
        <dbReference type="ARBA" id="ARBA00022723"/>
    </source>
</evidence>
<dbReference type="PANTHER" id="PTHR46300:SF7">
    <property type="entry name" value="P450, PUTATIVE (EUROFUNG)-RELATED"/>
    <property type="match status" value="1"/>
</dbReference>
<feature type="binding site" description="axial binding residue" evidence="8">
    <location>
        <position position="391"/>
    </location>
    <ligand>
        <name>heme</name>
        <dbReference type="ChEBI" id="CHEBI:30413"/>
    </ligand>
    <ligandPart>
        <name>Fe</name>
        <dbReference type="ChEBI" id="CHEBI:18248"/>
    </ligandPart>
</feature>
<dbReference type="GO" id="GO:0005506">
    <property type="term" value="F:iron ion binding"/>
    <property type="evidence" value="ECO:0007669"/>
    <property type="project" value="InterPro"/>
</dbReference>
<dbReference type="SUPFAM" id="SSF48264">
    <property type="entry name" value="Cytochrome P450"/>
    <property type="match status" value="1"/>
</dbReference>